<dbReference type="InterPro" id="IPR045174">
    <property type="entry name" value="Dof"/>
</dbReference>
<gene>
    <name evidence="11" type="ORF">SAY86_001823</name>
</gene>
<evidence type="ECO:0000256" key="1">
    <source>
        <dbReference type="ARBA" id="ARBA00022723"/>
    </source>
</evidence>
<accession>A0AAN7QZ03</accession>
<proteinExistence type="predicted"/>
<keyword evidence="1 9" id="KW-0479">Metal-binding</keyword>
<evidence type="ECO:0000256" key="8">
    <source>
        <dbReference type="PROSITE-ProRule" id="PRU00071"/>
    </source>
</evidence>
<sequence length="287" mass="31325">MDAADHQELKGSDPELLESILMDLTKSQLQEAVAAKKPRPQHEQSLECPRCKSTNTKFCYYNNYSLLQPRYFCKSCRRYWTKGGTLRNVPVGGGCRKTKRSSSSLSKRISIAATRQEHQDPHQQLQDLIAQHSNGGPLTAFNSLAYEASNPGESSHLPVRFAEGQFMVSGYDLPKHEGLLRAPSVSTDLHGLYFGLGQVNTGGGGAVSGDSMMLPYEEMKPDVRSGENTALWGCQWPPNNGDGICNNNLGGLTSTTNIGFNSSLHYSLINGHSINVGLFPYKGTGIV</sequence>
<feature type="domain" description="Dof-type" evidence="10">
    <location>
        <begin position="46"/>
        <end position="100"/>
    </location>
</feature>
<reference evidence="11 12" key="1">
    <citation type="journal article" date="2023" name="Hortic Res">
        <title>Pangenome of water caltrop reveals structural variations and asymmetric subgenome divergence after allopolyploidization.</title>
        <authorList>
            <person name="Zhang X."/>
            <person name="Chen Y."/>
            <person name="Wang L."/>
            <person name="Yuan Y."/>
            <person name="Fang M."/>
            <person name="Shi L."/>
            <person name="Lu R."/>
            <person name="Comes H.P."/>
            <person name="Ma Y."/>
            <person name="Chen Y."/>
            <person name="Huang G."/>
            <person name="Zhou Y."/>
            <person name="Zheng Z."/>
            <person name="Qiu Y."/>
        </authorList>
    </citation>
    <scope>NUCLEOTIDE SEQUENCE [LARGE SCALE GENOMIC DNA]</scope>
    <source>
        <strain evidence="11">F231</strain>
    </source>
</reference>
<dbReference type="AlphaFoldDB" id="A0AAN7QZ03"/>
<keyword evidence="12" id="KW-1185">Reference proteome</keyword>
<evidence type="ECO:0000256" key="2">
    <source>
        <dbReference type="ARBA" id="ARBA00022771"/>
    </source>
</evidence>
<dbReference type="PROSITE" id="PS01361">
    <property type="entry name" value="ZF_DOF_1"/>
    <property type="match status" value="1"/>
</dbReference>
<evidence type="ECO:0000259" key="10">
    <source>
        <dbReference type="PROSITE" id="PS50884"/>
    </source>
</evidence>
<dbReference type="EMBL" id="JAXQNO010000013">
    <property type="protein sequence ID" value="KAK4785134.1"/>
    <property type="molecule type" value="Genomic_DNA"/>
</dbReference>
<evidence type="ECO:0000313" key="11">
    <source>
        <dbReference type="EMBL" id="KAK4785134.1"/>
    </source>
</evidence>
<evidence type="ECO:0000256" key="3">
    <source>
        <dbReference type="ARBA" id="ARBA00022833"/>
    </source>
</evidence>
<dbReference type="GO" id="GO:0003677">
    <property type="term" value="F:DNA binding"/>
    <property type="evidence" value="ECO:0007669"/>
    <property type="project" value="UniProtKB-UniRule"/>
</dbReference>
<dbReference type="InterPro" id="IPR003851">
    <property type="entry name" value="Znf_Dof"/>
</dbReference>
<dbReference type="PROSITE" id="PS50884">
    <property type="entry name" value="ZF_DOF_2"/>
    <property type="match status" value="1"/>
</dbReference>
<evidence type="ECO:0000313" key="12">
    <source>
        <dbReference type="Proteomes" id="UP001346149"/>
    </source>
</evidence>
<keyword evidence="5 8" id="KW-0238">DNA-binding</keyword>
<organism evidence="11 12">
    <name type="scientific">Trapa natans</name>
    <name type="common">Water chestnut</name>
    <dbReference type="NCBI Taxonomy" id="22666"/>
    <lineage>
        <taxon>Eukaryota</taxon>
        <taxon>Viridiplantae</taxon>
        <taxon>Streptophyta</taxon>
        <taxon>Embryophyta</taxon>
        <taxon>Tracheophyta</taxon>
        <taxon>Spermatophyta</taxon>
        <taxon>Magnoliopsida</taxon>
        <taxon>eudicotyledons</taxon>
        <taxon>Gunneridae</taxon>
        <taxon>Pentapetalae</taxon>
        <taxon>rosids</taxon>
        <taxon>malvids</taxon>
        <taxon>Myrtales</taxon>
        <taxon>Lythraceae</taxon>
        <taxon>Trapa</taxon>
    </lineage>
</organism>
<dbReference type="GO" id="GO:0005634">
    <property type="term" value="C:nucleus"/>
    <property type="evidence" value="ECO:0007669"/>
    <property type="project" value="UniProtKB-SubCell"/>
</dbReference>
<dbReference type="PANTHER" id="PTHR31992">
    <property type="entry name" value="DOF ZINC FINGER PROTEIN DOF1.4-RELATED"/>
    <property type="match status" value="1"/>
</dbReference>
<evidence type="ECO:0000256" key="5">
    <source>
        <dbReference type="ARBA" id="ARBA00023125"/>
    </source>
</evidence>
<keyword evidence="4 9" id="KW-0805">Transcription regulation</keyword>
<keyword evidence="7 8" id="KW-0539">Nucleus</keyword>
<evidence type="ECO:0000256" key="7">
    <source>
        <dbReference type="ARBA" id="ARBA00023242"/>
    </source>
</evidence>
<keyword evidence="2 8" id="KW-0863">Zinc-finger</keyword>
<comment type="caution">
    <text evidence="11">The sequence shown here is derived from an EMBL/GenBank/DDBJ whole genome shotgun (WGS) entry which is preliminary data.</text>
</comment>
<evidence type="ECO:0000256" key="9">
    <source>
        <dbReference type="RuleBase" id="RU369094"/>
    </source>
</evidence>
<evidence type="ECO:0000256" key="6">
    <source>
        <dbReference type="ARBA" id="ARBA00023163"/>
    </source>
</evidence>
<dbReference type="Proteomes" id="UP001346149">
    <property type="component" value="Unassembled WGS sequence"/>
</dbReference>
<protein>
    <recommendedName>
        <fullName evidence="9">Dof zinc finger protein</fullName>
    </recommendedName>
</protein>
<comment type="function">
    <text evidence="9">Transcription factor that binds specifically to a 5'-AA[AG]G-3' consensus core sequence.</text>
</comment>
<comment type="subcellular location">
    <subcellularLocation>
        <location evidence="8 9">Nucleus</location>
    </subcellularLocation>
</comment>
<dbReference type="Pfam" id="PF02701">
    <property type="entry name" value="Zn_ribbon_Dof"/>
    <property type="match status" value="1"/>
</dbReference>
<dbReference type="PANTHER" id="PTHR31992:SF141">
    <property type="entry name" value="DOF ZINC FINGER PROTEIN DOF1.4"/>
    <property type="match status" value="1"/>
</dbReference>
<name>A0AAN7QZ03_TRANT</name>
<keyword evidence="3 9" id="KW-0862">Zinc</keyword>
<dbReference type="GO" id="GO:0003700">
    <property type="term" value="F:DNA-binding transcription factor activity"/>
    <property type="evidence" value="ECO:0007669"/>
    <property type="project" value="UniProtKB-UniRule"/>
</dbReference>
<keyword evidence="6 9" id="KW-0804">Transcription</keyword>
<evidence type="ECO:0000256" key="4">
    <source>
        <dbReference type="ARBA" id="ARBA00023015"/>
    </source>
</evidence>
<dbReference type="GO" id="GO:0008270">
    <property type="term" value="F:zinc ion binding"/>
    <property type="evidence" value="ECO:0007669"/>
    <property type="project" value="UniProtKB-KW"/>
</dbReference>